<reference evidence="2 3" key="1">
    <citation type="journal article" date="2013" name="Curr. Biol.">
        <title>The Genome of the Foraminiferan Reticulomyxa filosa.</title>
        <authorList>
            <person name="Glockner G."/>
            <person name="Hulsmann N."/>
            <person name="Schleicher M."/>
            <person name="Noegel A.A."/>
            <person name="Eichinger L."/>
            <person name="Gallinger C."/>
            <person name="Pawlowski J."/>
            <person name="Sierra R."/>
            <person name="Euteneuer U."/>
            <person name="Pillet L."/>
            <person name="Moustafa A."/>
            <person name="Platzer M."/>
            <person name="Groth M."/>
            <person name="Szafranski K."/>
            <person name="Schliwa M."/>
        </authorList>
    </citation>
    <scope>NUCLEOTIDE SEQUENCE [LARGE SCALE GENOMIC DNA]</scope>
</reference>
<proteinExistence type="predicted"/>
<comment type="caution">
    <text evidence="2">The sequence shown here is derived from an EMBL/GenBank/DDBJ whole genome shotgun (WGS) entry which is preliminary data.</text>
</comment>
<keyword evidence="1" id="KW-0732">Signal</keyword>
<keyword evidence="3" id="KW-1185">Reference proteome</keyword>
<feature type="chain" id="PRO_5004975663" evidence="1">
    <location>
        <begin position="22"/>
        <end position="405"/>
    </location>
</feature>
<sequence>GFESWQRHFVFFFRNHMFSKAVVFLLSTLSDEKVLNDIQQDLYKHNIKKVKILWILNSNEREPNTIQTQAKYISIFHSKVWESVAVVIKKPGYSLDQSSQGVKEAIKTYGGGASVNKLPILGYDVMDHSPDIPQQMKESPAKFRHSLGFYTLIEIREILCSKLDSLPACDLGFVEKTCKKCKLKGDPDDPTPWTTKWVINTDHRVRQATQKPRVDARRVVSLTIFIKTGFQLGTVVAAVEIFIKENIFIIAGVVAIVHRNSLNFAESEAASNNDDDDKGDTTDMIEKVENILNRLTEVKKLQKDYPIIFEYFPQDIIKQFDKQLKKYWNLHDEMMGLAIMETNTKPLKNKIKIARVLSELDDFIGSDYKFRNLFLNYQKKIYELKVKEEEKENDAEPDKLVKKKM</sequence>
<feature type="non-terminal residue" evidence="2">
    <location>
        <position position="1"/>
    </location>
</feature>
<organism evidence="2 3">
    <name type="scientific">Reticulomyxa filosa</name>
    <dbReference type="NCBI Taxonomy" id="46433"/>
    <lineage>
        <taxon>Eukaryota</taxon>
        <taxon>Sar</taxon>
        <taxon>Rhizaria</taxon>
        <taxon>Retaria</taxon>
        <taxon>Foraminifera</taxon>
        <taxon>Monothalamids</taxon>
        <taxon>Reticulomyxidae</taxon>
        <taxon>Reticulomyxa</taxon>
    </lineage>
</organism>
<dbReference type="Proteomes" id="UP000023152">
    <property type="component" value="Unassembled WGS sequence"/>
</dbReference>
<feature type="signal peptide" evidence="1">
    <location>
        <begin position="1"/>
        <end position="21"/>
    </location>
</feature>
<evidence type="ECO:0000256" key="1">
    <source>
        <dbReference type="SAM" id="SignalP"/>
    </source>
</evidence>
<evidence type="ECO:0000313" key="3">
    <source>
        <dbReference type="Proteomes" id="UP000023152"/>
    </source>
</evidence>
<name>X6P2H8_RETFI</name>
<evidence type="ECO:0000313" key="2">
    <source>
        <dbReference type="EMBL" id="ETO32401.1"/>
    </source>
</evidence>
<dbReference type="EMBL" id="ASPP01004233">
    <property type="protein sequence ID" value="ETO32401.1"/>
    <property type="molecule type" value="Genomic_DNA"/>
</dbReference>
<gene>
    <name evidence="2" type="ORF">RFI_04719</name>
</gene>
<dbReference type="AlphaFoldDB" id="X6P2H8"/>
<accession>X6P2H8</accession>
<protein>
    <submittedName>
        <fullName evidence="2">Uncharacterized protein</fullName>
    </submittedName>
</protein>